<dbReference type="EMBL" id="LGGS01000132">
    <property type="protein sequence ID" value="KUK81738.1"/>
    <property type="molecule type" value="Genomic_DNA"/>
</dbReference>
<sequence length="78" mass="8430">MTNSNKGELGRGGFGVWTVVFIAPNKKEAQRLEEILTSEGLLVKIRSSGLSQTGDSSLIEILVPESEAREALEVINNT</sequence>
<organism evidence="1 2">
    <name type="scientific">Pelotomaculum thermopropionicum</name>
    <dbReference type="NCBI Taxonomy" id="110500"/>
    <lineage>
        <taxon>Bacteria</taxon>
        <taxon>Bacillati</taxon>
        <taxon>Bacillota</taxon>
        <taxon>Clostridia</taxon>
        <taxon>Eubacteriales</taxon>
        <taxon>Desulfotomaculaceae</taxon>
        <taxon>Pelotomaculum</taxon>
    </lineage>
</organism>
<evidence type="ECO:0000313" key="2">
    <source>
        <dbReference type="Proteomes" id="UP000054705"/>
    </source>
</evidence>
<protein>
    <recommendedName>
        <fullName evidence="3">DUF2007 domain-containing protein</fullName>
    </recommendedName>
</protein>
<evidence type="ECO:0000313" key="1">
    <source>
        <dbReference type="EMBL" id="KUK81738.1"/>
    </source>
</evidence>
<dbReference type="AlphaFoldDB" id="A0A101HRJ1"/>
<proteinExistence type="predicted"/>
<name>A0A101HRJ1_9FIRM</name>
<reference evidence="2" key="1">
    <citation type="journal article" date="2015" name="MBio">
        <title>Genome-Resolved Metagenomic Analysis Reveals Roles for Candidate Phyla and Other Microbial Community Members in Biogeochemical Transformations in Oil Reservoirs.</title>
        <authorList>
            <person name="Hu P."/>
            <person name="Tom L."/>
            <person name="Singh A."/>
            <person name="Thomas B.C."/>
            <person name="Baker B.J."/>
            <person name="Piceno Y.M."/>
            <person name="Andersen G.L."/>
            <person name="Banfield J.F."/>
        </authorList>
    </citation>
    <scope>NUCLEOTIDE SEQUENCE [LARGE SCALE GENOMIC DNA]</scope>
</reference>
<comment type="caution">
    <text evidence="1">The sequence shown here is derived from an EMBL/GenBank/DDBJ whole genome shotgun (WGS) entry which is preliminary data.</text>
</comment>
<accession>A0A101HRJ1</accession>
<dbReference type="Proteomes" id="UP000054705">
    <property type="component" value="Unassembled WGS sequence"/>
</dbReference>
<evidence type="ECO:0008006" key="3">
    <source>
        <dbReference type="Google" id="ProtNLM"/>
    </source>
</evidence>
<gene>
    <name evidence="1" type="ORF">XD97_0580</name>
</gene>